<dbReference type="Pfam" id="PF13515">
    <property type="entry name" value="FUSC_2"/>
    <property type="match status" value="1"/>
</dbReference>
<feature type="transmembrane region" description="Helical" evidence="5">
    <location>
        <begin position="115"/>
        <end position="133"/>
    </location>
</feature>
<evidence type="ECO:0000256" key="2">
    <source>
        <dbReference type="ARBA" id="ARBA00022692"/>
    </source>
</evidence>
<feature type="transmembrane region" description="Helical" evidence="5">
    <location>
        <begin position="33"/>
        <end position="60"/>
    </location>
</feature>
<proteinExistence type="predicted"/>
<dbReference type="AlphaFoldDB" id="A0A1D9MIS6"/>
<dbReference type="GO" id="GO:0016020">
    <property type="term" value="C:membrane"/>
    <property type="evidence" value="ECO:0007669"/>
    <property type="project" value="UniProtKB-SubCell"/>
</dbReference>
<evidence type="ECO:0000259" key="6">
    <source>
        <dbReference type="Pfam" id="PF13515"/>
    </source>
</evidence>
<keyword evidence="8" id="KW-1185">Reference proteome</keyword>
<keyword evidence="3 5" id="KW-1133">Transmembrane helix</keyword>
<accession>A0A1D9MIS6</accession>
<dbReference type="RefSeq" id="WP_071163555.1">
    <property type="nucleotide sequence ID" value="NZ_CP017812.1"/>
</dbReference>
<evidence type="ECO:0000256" key="4">
    <source>
        <dbReference type="ARBA" id="ARBA00023136"/>
    </source>
</evidence>
<feature type="transmembrane region" description="Helical" evidence="5">
    <location>
        <begin position="299"/>
        <end position="316"/>
    </location>
</feature>
<gene>
    <name evidence="7" type="ORF">BK816_01250</name>
</gene>
<feature type="domain" description="Integral membrane bound transporter" evidence="6">
    <location>
        <begin position="219"/>
        <end position="337"/>
    </location>
</feature>
<dbReference type="KEGG" id="avu:BK816_01250"/>
<protein>
    <recommendedName>
        <fullName evidence="6">Integral membrane bound transporter domain-containing protein</fullName>
    </recommendedName>
</protein>
<evidence type="ECO:0000313" key="8">
    <source>
        <dbReference type="Proteomes" id="UP000176288"/>
    </source>
</evidence>
<comment type="subcellular location">
    <subcellularLocation>
        <location evidence="1">Membrane</location>
        <topology evidence="1">Multi-pass membrane protein</topology>
    </subcellularLocation>
</comment>
<dbReference type="OrthoDB" id="3251843at2"/>
<feature type="transmembrane region" description="Helical" evidence="5">
    <location>
        <begin position="138"/>
        <end position="156"/>
    </location>
</feature>
<sequence length="361" mass="39565">MPQWLRSFWRVINEDLPHLQADMKAAQGFKGKAPIFAGIAAKALVTLLFCVLFVVAFITILGQENAIVGVVVLLSVLTFQKIHFGYHTTQGAISLFGIFVLFAVVPPLALYLGGVLSILLMMVTLLLILIVACDRVEFHNHIVLVLSFLLLYGYPASPQAQLPRVVGLLLGGVWAASIYYRNNQHNDSQRTLGEVFRDFDPRKKGDEWKLKLAVLVPAAMGCGALLGLDRVMWIGIAAMSVLSPYEHLRATKMIERFLGTLAGTALFYAMTLIPGMTPTLVGLSGGFLVGLTSAYRYETIFNSLGALSVAMLLLGPNESILARIADNAFAIIFVLVMVFLIDYVVDKWQEKFGSPADPVEM</sequence>
<evidence type="ECO:0000313" key="7">
    <source>
        <dbReference type="EMBL" id="AOZ72089.1"/>
    </source>
</evidence>
<keyword evidence="2 5" id="KW-0812">Transmembrane</keyword>
<feature type="transmembrane region" description="Helical" evidence="5">
    <location>
        <begin position="328"/>
        <end position="345"/>
    </location>
</feature>
<feature type="transmembrane region" description="Helical" evidence="5">
    <location>
        <begin position="265"/>
        <end position="292"/>
    </location>
</feature>
<name>A0A1D9MIS6_9ACTO</name>
<dbReference type="InterPro" id="IPR049453">
    <property type="entry name" value="Memb_transporter_dom"/>
</dbReference>
<organism evidence="7 8">
    <name type="scientific">Boudabousia tangfeifanii</name>
    <dbReference type="NCBI Taxonomy" id="1912795"/>
    <lineage>
        <taxon>Bacteria</taxon>
        <taxon>Bacillati</taxon>
        <taxon>Actinomycetota</taxon>
        <taxon>Actinomycetes</taxon>
        <taxon>Actinomycetales</taxon>
        <taxon>Actinomycetaceae</taxon>
        <taxon>Boudabousia</taxon>
    </lineage>
</organism>
<evidence type="ECO:0000256" key="1">
    <source>
        <dbReference type="ARBA" id="ARBA00004141"/>
    </source>
</evidence>
<feature type="transmembrane region" description="Helical" evidence="5">
    <location>
        <begin position="91"/>
        <end position="109"/>
    </location>
</feature>
<dbReference type="STRING" id="1912795.BK816_01250"/>
<keyword evidence="4 5" id="KW-0472">Membrane</keyword>
<dbReference type="EMBL" id="CP017812">
    <property type="protein sequence ID" value="AOZ72089.1"/>
    <property type="molecule type" value="Genomic_DNA"/>
</dbReference>
<evidence type="ECO:0000256" key="5">
    <source>
        <dbReference type="SAM" id="Phobius"/>
    </source>
</evidence>
<dbReference type="Proteomes" id="UP000176288">
    <property type="component" value="Chromosome"/>
</dbReference>
<feature type="transmembrane region" description="Helical" evidence="5">
    <location>
        <begin position="162"/>
        <end position="180"/>
    </location>
</feature>
<evidence type="ECO:0000256" key="3">
    <source>
        <dbReference type="ARBA" id="ARBA00022989"/>
    </source>
</evidence>
<reference evidence="7 8" key="1">
    <citation type="submission" date="2016-10" db="EMBL/GenBank/DDBJ databases">
        <title>Actinomyces aegypiusis sp. nov., isolated from the Aegypius monachus in Qinghai Tibet Plateau China.</title>
        <authorList>
            <person name="Wang Y."/>
        </authorList>
    </citation>
    <scope>NUCLEOTIDE SEQUENCE [LARGE SCALE GENOMIC DNA]</scope>
    <source>
        <strain evidence="7 8">VUL4_3</strain>
    </source>
</reference>